<protein>
    <submittedName>
        <fullName evidence="1">Uncharacterized protein</fullName>
    </submittedName>
</protein>
<organism evidence="1">
    <name type="scientific">Anguilla anguilla</name>
    <name type="common">European freshwater eel</name>
    <name type="synonym">Muraena anguilla</name>
    <dbReference type="NCBI Taxonomy" id="7936"/>
    <lineage>
        <taxon>Eukaryota</taxon>
        <taxon>Metazoa</taxon>
        <taxon>Chordata</taxon>
        <taxon>Craniata</taxon>
        <taxon>Vertebrata</taxon>
        <taxon>Euteleostomi</taxon>
        <taxon>Actinopterygii</taxon>
        <taxon>Neopterygii</taxon>
        <taxon>Teleostei</taxon>
        <taxon>Anguilliformes</taxon>
        <taxon>Anguillidae</taxon>
        <taxon>Anguilla</taxon>
    </lineage>
</organism>
<evidence type="ECO:0000313" key="1">
    <source>
        <dbReference type="EMBL" id="JAH76560.1"/>
    </source>
</evidence>
<proteinExistence type="predicted"/>
<sequence>MKCTNVLE</sequence>
<accession>A0A0E9VGJ6</accession>
<name>A0A0E9VGJ6_ANGAN</name>
<dbReference type="EMBL" id="GBXM01032017">
    <property type="protein sequence ID" value="JAH76560.1"/>
    <property type="molecule type" value="Transcribed_RNA"/>
</dbReference>
<reference evidence="1" key="1">
    <citation type="submission" date="2014-11" db="EMBL/GenBank/DDBJ databases">
        <authorList>
            <person name="Amaro Gonzalez C."/>
        </authorList>
    </citation>
    <scope>NUCLEOTIDE SEQUENCE</scope>
</reference>
<reference evidence="1" key="2">
    <citation type="journal article" date="2015" name="Fish Shellfish Immunol.">
        <title>Early steps in the European eel (Anguilla anguilla)-Vibrio vulnificus interaction in the gills: Role of the RtxA13 toxin.</title>
        <authorList>
            <person name="Callol A."/>
            <person name="Pajuelo D."/>
            <person name="Ebbesson L."/>
            <person name="Teles M."/>
            <person name="MacKenzie S."/>
            <person name="Amaro C."/>
        </authorList>
    </citation>
    <scope>NUCLEOTIDE SEQUENCE</scope>
</reference>